<dbReference type="Gene3D" id="3.30.390.110">
    <property type="match status" value="1"/>
</dbReference>
<keyword evidence="2" id="KW-1185">Reference proteome</keyword>
<evidence type="ECO:0000313" key="2">
    <source>
        <dbReference type="Proteomes" id="UP000789396"/>
    </source>
</evidence>
<accession>A0A9N9AN58</accession>
<dbReference type="Proteomes" id="UP000789396">
    <property type="component" value="Unassembled WGS sequence"/>
</dbReference>
<dbReference type="AlphaFoldDB" id="A0A9N9AN58"/>
<organism evidence="1 2">
    <name type="scientific">Racocetra fulgida</name>
    <dbReference type="NCBI Taxonomy" id="60492"/>
    <lineage>
        <taxon>Eukaryota</taxon>
        <taxon>Fungi</taxon>
        <taxon>Fungi incertae sedis</taxon>
        <taxon>Mucoromycota</taxon>
        <taxon>Glomeromycotina</taxon>
        <taxon>Glomeromycetes</taxon>
        <taxon>Diversisporales</taxon>
        <taxon>Gigasporaceae</taxon>
        <taxon>Racocetra</taxon>
    </lineage>
</organism>
<comment type="caution">
    <text evidence="1">The sequence shown here is derived from an EMBL/GenBank/DDBJ whole genome shotgun (WGS) entry which is preliminary data.</text>
</comment>
<reference evidence="1" key="1">
    <citation type="submission" date="2021-06" db="EMBL/GenBank/DDBJ databases">
        <authorList>
            <person name="Kallberg Y."/>
            <person name="Tangrot J."/>
            <person name="Rosling A."/>
        </authorList>
    </citation>
    <scope>NUCLEOTIDE SEQUENCE</scope>
    <source>
        <strain evidence="1">IN212</strain>
    </source>
</reference>
<dbReference type="OrthoDB" id="338850at2759"/>
<name>A0A9N9AN58_9GLOM</name>
<evidence type="ECO:0000313" key="1">
    <source>
        <dbReference type="EMBL" id="CAG8534887.1"/>
    </source>
</evidence>
<protein>
    <submittedName>
        <fullName evidence="1">4150_t:CDS:1</fullName>
    </submittedName>
</protein>
<sequence>MEQLEDLTCPAPDNRGVIVSTKKTKTECYKPAESIHKVTLSKGTRRSAKSFTNAFTRCGYRPDLRKVW</sequence>
<gene>
    <name evidence="1" type="ORF">RFULGI_LOCUS3959</name>
</gene>
<proteinExistence type="predicted"/>
<dbReference type="EMBL" id="CAJVPZ010003731">
    <property type="protein sequence ID" value="CAG8534887.1"/>
    <property type="molecule type" value="Genomic_DNA"/>
</dbReference>